<organism evidence="4 5">
    <name type="scientific">Ditylenchus dipsaci</name>
    <dbReference type="NCBI Taxonomy" id="166011"/>
    <lineage>
        <taxon>Eukaryota</taxon>
        <taxon>Metazoa</taxon>
        <taxon>Ecdysozoa</taxon>
        <taxon>Nematoda</taxon>
        <taxon>Chromadorea</taxon>
        <taxon>Rhabditida</taxon>
        <taxon>Tylenchina</taxon>
        <taxon>Tylenchomorpha</taxon>
        <taxon>Sphaerularioidea</taxon>
        <taxon>Anguinidae</taxon>
        <taxon>Anguininae</taxon>
        <taxon>Ditylenchus</taxon>
    </lineage>
</organism>
<keyword evidence="4" id="KW-1185">Reference proteome</keyword>
<name>A0A915CSD0_9BILA</name>
<reference evidence="5" key="1">
    <citation type="submission" date="2022-11" db="UniProtKB">
        <authorList>
            <consortium name="WormBaseParasite"/>
        </authorList>
    </citation>
    <scope>IDENTIFICATION</scope>
</reference>
<dbReference type="WBParaSite" id="jg12121">
    <property type="protein sequence ID" value="jg12121"/>
    <property type="gene ID" value="jg12121"/>
</dbReference>
<evidence type="ECO:0000313" key="4">
    <source>
        <dbReference type="Proteomes" id="UP000887574"/>
    </source>
</evidence>
<dbReference type="SMART" id="SM00343">
    <property type="entry name" value="ZnF_C2HC"/>
    <property type="match status" value="2"/>
</dbReference>
<dbReference type="AlphaFoldDB" id="A0A915CSD0"/>
<dbReference type="PROSITE" id="PS50158">
    <property type="entry name" value="ZF_CCHC"/>
    <property type="match status" value="1"/>
</dbReference>
<keyword evidence="1" id="KW-0863">Zinc-finger</keyword>
<evidence type="ECO:0000256" key="1">
    <source>
        <dbReference type="PROSITE-ProRule" id="PRU00047"/>
    </source>
</evidence>
<dbReference type="GO" id="GO:0019899">
    <property type="term" value="F:enzyme binding"/>
    <property type="evidence" value="ECO:0007669"/>
    <property type="project" value="UniProtKB-ARBA"/>
</dbReference>
<dbReference type="GO" id="GO:0003676">
    <property type="term" value="F:nucleic acid binding"/>
    <property type="evidence" value="ECO:0007669"/>
    <property type="project" value="InterPro"/>
</dbReference>
<protein>
    <submittedName>
        <fullName evidence="5">CCHC-type domain-containing protein</fullName>
    </submittedName>
</protein>
<sequence length="463" mass="52933">MEPEEEGNDFGLETGAGGWRQKSGDVHPSSSFTLHNTCQPIHYASSSAAQLVVAKPEKLNDLNKGVYLIDYINKNTADTLLKHSKPISVDLLCLRLLIPNKFVEDIQNQTSLKKFEELSAELQLSEWKWPETVLSVFCPQNQLKATLELLVHMLRENEEVKLLLHHSHATALREMKTIKVFRSRCPKSTDNVVFAYGEKNHLLGILHQVISLTQRMPNPKKEQPYNPINFDKWSNKEYGGYAHFQAPNDLRKTATLNSFVPWRLANLIETQGVKAVKNVLWLKNVQIKVDKLKKAKERWGMQCGGHWHSRRNKGVVFVLKQCLEKSDTGKYCLNYLFQPTCSNCTQKGHFSRHCTQPLYCTKCTGKRHLVEDCIQLKAAAKSLSKKQETIFVEDSMTKKSVKVNENSRRSNITESLYQNVEIGEHSMEESPQNDSAPVSHECGNYDEETYETAQSKENDVNWI</sequence>
<feature type="region of interest" description="Disordered" evidence="2">
    <location>
        <begin position="1"/>
        <end position="25"/>
    </location>
</feature>
<feature type="domain" description="CCHC-type" evidence="3">
    <location>
        <begin position="341"/>
        <end position="356"/>
    </location>
</feature>
<evidence type="ECO:0000259" key="3">
    <source>
        <dbReference type="PROSITE" id="PS50158"/>
    </source>
</evidence>
<dbReference type="InterPro" id="IPR001878">
    <property type="entry name" value="Znf_CCHC"/>
</dbReference>
<dbReference type="InterPro" id="IPR036875">
    <property type="entry name" value="Znf_CCHC_sf"/>
</dbReference>
<dbReference type="Proteomes" id="UP000887574">
    <property type="component" value="Unplaced"/>
</dbReference>
<dbReference type="Gene3D" id="4.10.60.10">
    <property type="entry name" value="Zinc finger, CCHC-type"/>
    <property type="match status" value="1"/>
</dbReference>
<feature type="region of interest" description="Disordered" evidence="2">
    <location>
        <begin position="425"/>
        <end position="463"/>
    </location>
</feature>
<evidence type="ECO:0000313" key="5">
    <source>
        <dbReference type="WBParaSite" id="jg12121"/>
    </source>
</evidence>
<evidence type="ECO:0000256" key="2">
    <source>
        <dbReference type="SAM" id="MobiDB-lite"/>
    </source>
</evidence>
<keyword evidence="1" id="KW-0862">Zinc</keyword>
<dbReference type="GO" id="GO:0008270">
    <property type="term" value="F:zinc ion binding"/>
    <property type="evidence" value="ECO:0007669"/>
    <property type="project" value="UniProtKB-KW"/>
</dbReference>
<accession>A0A915CSD0</accession>
<keyword evidence="1" id="KW-0479">Metal-binding</keyword>
<dbReference type="SUPFAM" id="SSF57756">
    <property type="entry name" value="Retrovirus zinc finger-like domains"/>
    <property type="match status" value="1"/>
</dbReference>
<proteinExistence type="predicted"/>
<feature type="compositionally biased region" description="Basic and acidic residues" evidence="2">
    <location>
        <begin position="454"/>
        <end position="463"/>
    </location>
</feature>